<feature type="compositionally biased region" description="Basic and acidic residues" evidence="1">
    <location>
        <begin position="559"/>
        <end position="570"/>
    </location>
</feature>
<dbReference type="Gene3D" id="1.10.510.10">
    <property type="entry name" value="Transferase(Phosphotransferase) domain 1"/>
    <property type="match status" value="1"/>
</dbReference>
<dbReference type="Proteomes" id="UP000284706">
    <property type="component" value="Unassembled WGS sequence"/>
</dbReference>
<evidence type="ECO:0000313" key="3">
    <source>
        <dbReference type="EMBL" id="PPQ75408.1"/>
    </source>
</evidence>
<reference evidence="3 4" key="1">
    <citation type="journal article" date="2018" name="Evol. Lett.">
        <title>Horizontal gene cluster transfer increased hallucinogenic mushroom diversity.</title>
        <authorList>
            <person name="Reynolds H.T."/>
            <person name="Vijayakumar V."/>
            <person name="Gluck-Thaler E."/>
            <person name="Korotkin H.B."/>
            <person name="Matheny P.B."/>
            <person name="Slot J.C."/>
        </authorList>
    </citation>
    <scope>NUCLEOTIDE SEQUENCE [LARGE SCALE GENOMIC DNA]</scope>
    <source>
        <strain evidence="3 4">SRW20</strain>
    </source>
</reference>
<dbReference type="OrthoDB" id="312874at2759"/>
<feature type="region of interest" description="Disordered" evidence="1">
    <location>
        <begin position="873"/>
        <end position="913"/>
    </location>
</feature>
<dbReference type="PANTHER" id="PTHR38248">
    <property type="entry name" value="FUNK1 6"/>
    <property type="match status" value="1"/>
</dbReference>
<dbReference type="AlphaFoldDB" id="A0A409WA80"/>
<keyword evidence="4" id="KW-1185">Reference proteome</keyword>
<dbReference type="STRING" id="231916.A0A409WA80"/>
<feature type="compositionally biased region" description="Polar residues" evidence="1">
    <location>
        <begin position="873"/>
        <end position="888"/>
    </location>
</feature>
<evidence type="ECO:0000256" key="1">
    <source>
        <dbReference type="SAM" id="MobiDB-lite"/>
    </source>
</evidence>
<proteinExistence type="predicted"/>
<dbReference type="InterPro" id="IPR040976">
    <property type="entry name" value="Pkinase_fungal"/>
</dbReference>
<dbReference type="EMBL" id="NHYE01005262">
    <property type="protein sequence ID" value="PPQ75408.1"/>
    <property type="molecule type" value="Genomic_DNA"/>
</dbReference>
<dbReference type="SUPFAM" id="SSF56112">
    <property type="entry name" value="Protein kinase-like (PK-like)"/>
    <property type="match status" value="1"/>
</dbReference>
<feature type="domain" description="Fungal-type protein kinase" evidence="2">
    <location>
        <begin position="664"/>
        <end position="717"/>
    </location>
</feature>
<dbReference type="PANTHER" id="PTHR38248:SF2">
    <property type="entry name" value="FUNK1 11"/>
    <property type="match status" value="1"/>
</dbReference>
<organism evidence="3 4">
    <name type="scientific">Gymnopilus dilepis</name>
    <dbReference type="NCBI Taxonomy" id="231916"/>
    <lineage>
        <taxon>Eukaryota</taxon>
        <taxon>Fungi</taxon>
        <taxon>Dikarya</taxon>
        <taxon>Basidiomycota</taxon>
        <taxon>Agaricomycotina</taxon>
        <taxon>Agaricomycetes</taxon>
        <taxon>Agaricomycetidae</taxon>
        <taxon>Agaricales</taxon>
        <taxon>Agaricineae</taxon>
        <taxon>Hymenogastraceae</taxon>
        <taxon>Gymnopilus</taxon>
    </lineage>
</organism>
<dbReference type="InterPro" id="IPR011009">
    <property type="entry name" value="Kinase-like_dom_sf"/>
</dbReference>
<dbReference type="InParanoid" id="A0A409WA80"/>
<name>A0A409WA80_9AGAR</name>
<evidence type="ECO:0000259" key="2">
    <source>
        <dbReference type="Pfam" id="PF17667"/>
    </source>
</evidence>
<sequence>MSSIKAPLVYNNKQSSGISPMRRVQSGMTSNLTRESAANVKEDVERDFATHCHVADTTAMINALLPVPQDTVDEIFTALKGINYINGRWKDFPTSNSARREDDLYLPFVNAANAIRAAAIRHSKALPDALDPDSASWLDYHSKVPKSQDVDAAQIRPDCMFVLNQINTYIEKLDAQGELSTGSKNSSKMALWWLQIVALVEMKRKPADKWEDVVKQLIGYQRRLLREQLDRRFVIGLVMGNSRMTIWIHDRSGVLGTVDSIDIHKEPKKFIQVIAAFSVLPAAKLGYDPTMQLYISPQVIQPSYRLGKLQVEQVYLVDPYDRKWVITMNNGDQYLTIRGLSLAHAGVMRGRGTTAWAGILFGRSEKEPKVYVIKQSWRPRDVLSEGDFYSEATAANSEYVGTIEICEEVIIEGVKDDTASLIRQNLVHQQPVETTSGSKRPRPEHREPYLHVACIGEEVASLLVYGARDPVARVRTRVLLSTYGWPLKYFSTLGELIRVLRDAIRGHKDLYLGGVLHRDVSPGNLIIECPQPLIQRVSTNVVADPLECRGRIIDLDRAKQGKRHESDKPNIGKTSMPDPDEVATSKKILLRRLKLKFSSLKKLDFRDDLVSYLASEEFDPAYGQEAIEHALTFGNILDGGVCSCAALFWKQIKMLHDYRFASHELQQGSKTGTPPYTSGEILSGTLYFDAKQEDHYQLYHHPTHDLESFFWVLVYICLTRSGPGGSRRPELTVKDPAEHLELRTVVWCFFDADIETLRANKQEIFKKPKDLENFVLKHFHPYFDPVKPLVSEWFSLLRLAYKYRLFEWENIHDMVLSALEKTLAQMGSAANLIDDAAKKVLDNRQKDIIAIKVALNQGFYSIANSAYLQQPGNSSVWEASPPSQNSHRQGPHRYDGDVYQPNSPTPKTKKLRR</sequence>
<gene>
    <name evidence="3" type="ORF">CVT26_015392</name>
</gene>
<feature type="region of interest" description="Disordered" evidence="1">
    <location>
        <begin position="559"/>
        <end position="580"/>
    </location>
</feature>
<comment type="caution">
    <text evidence="3">The sequence shown here is derived from an EMBL/GenBank/DDBJ whole genome shotgun (WGS) entry which is preliminary data.</text>
</comment>
<feature type="domain" description="Fungal-type protein kinase" evidence="2">
    <location>
        <begin position="184"/>
        <end position="566"/>
    </location>
</feature>
<accession>A0A409WA80</accession>
<dbReference type="Pfam" id="PF17667">
    <property type="entry name" value="Pkinase_fungal"/>
    <property type="match status" value="2"/>
</dbReference>
<evidence type="ECO:0000313" key="4">
    <source>
        <dbReference type="Proteomes" id="UP000284706"/>
    </source>
</evidence>
<protein>
    <recommendedName>
        <fullName evidence="2">Fungal-type protein kinase domain-containing protein</fullName>
    </recommendedName>
</protein>